<evidence type="ECO:0000313" key="2">
    <source>
        <dbReference type="Proteomes" id="UP000004277"/>
    </source>
</evidence>
<keyword evidence="2" id="KW-1185">Reference proteome</keyword>
<dbReference type="EMBL" id="AKCV02000015">
    <property type="protein sequence ID" value="TMS58542.1"/>
    <property type="molecule type" value="Genomic_DNA"/>
</dbReference>
<accession>A0ACD3SQK6</accession>
<reference evidence="1" key="1">
    <citation type="submission" date="2019-05" db="EMBL/GenBank/DDBJ databases">
        <title>Revised genome assembly of Burkholderiaceae (previously Ralstonia) sp. PBA.</title>
        <authorList>
            <person name="Gan H.M."/>
        </authorList>
    </citation>
    <scope>NUCLEOTIDE SEQUENCE</scope>
    <source>
        <strain evidence="1">PBA</strain>
    </source>
</reference>
<evidence type="ECO:0000313" key="1">
    <source>
        <dbReference type="EMBL" id="TMS58542.1"/>
    </source>
</evidence>
<gene>
    <name evidence="1" type="ORF">MW7_007405</name>
</gene>
<name>A0ACD3SQK6_9BURK</name>
<proteinExistence type="predicted"/>
<sequence>MNWLLGWKGYAAVAIAAGLFAGWAAWQWQANAYERQIARINEKQARADLSAAQQEISGLRQDTANINQKATELLGIQSTLGGQIAAIRKDMKNAKPLPADCRPDDFRVRKLSDAVAAAKQAAATR</sequence>
<comment type="caution">
    <text evidence="1">The sequence shown here is derived from an EMBL/GenBank/DDBJ whole genome shotgun (WGS) entry which is preliminary data.</text>
</comment>
<dbReference type="Proteomes" id="UP000004277">
    <property type="component" value="Unassembled WGS sequence"/>
</dbReference>
<protein>
    <submittedName>
        <fullName evidence="1">Uncharacterized protein</fullName>
    </submittedName>
</protein>
<organism evidence="1 2">
    <name type="scientific">Imbroritus primus</name>
    <dbReference type="NCBI Taxonomy" id="3058603"/>
    <lineage>
        <taxon>Bacteria</taxon>
        <taxon>Pseudomonadati</taxon>
        <taxon>Pseudomonadota</taxon>
        <taxon>Betaproteobacteria</taxon>
        <taxon>Burkholderiales</taxon>
        <taxon>Burkholderiaceae</taxon>
        <taxon>Imbroritus</taxon>
    </lineage>
</organism>